<protein>
    <submittedName>
        <fullName evidence="3">GreA/GreB family elongation factor</fullName>
    </submittedName>
</protein>
<feature type="region of interest" description="Disordered" evidence="1">
    <location>
        <begin position="1"/>
        <end position="37"/>
    </location>
</feature>
<gene>
    <name evidence="3" type="ORF">PV383_36665</name>
</gene>
<accession>A0ABU4N0S2</accession>
<proteinExistence type="predicted"/>
<evidence type="ECO:0000259" key="2">
    <source>
        <dbReference type="Pfam" id="PF01272"/>
    </source>
</evidence>
<dbReference type="InterPro" id="IPR036953">
    <property type="entry name" value="GreA/GreB_C_sf"/>
</dbReference>
<name>A0ABU4N0S2_9ACTN</name>
<dbReference type="EMBL" id="JARAWJ010000040">
    <property type="protein sequence ID" value="MDX3042674.1"/>
    <property type="molecule type" value="Genomic_DNA"/>
</dbReference>
<dbReference type="Pfam" id="PF01272">
    <property type="entry name" value="GreA_GreB"/>
    <property type="match status" value="1"/>
</dbReference>
<reference evidence="3 4" key="1">
    <citation type="journal article" date="2023" name="Microb. Genom.">
        <title>Mesoterricola silvestris gen. nov., sp. nov., Mesoterricola sediminis sp. nov., Geothrix oryzae sp. nov., Geothrix edaphica sp. nov., Geothrix rubra sp. nov., and Geothrix limicola sp. nov., six novel members of Acidobacteriota isolated from soils.</title>
        <authorList>
            <person name="Weisberg A.J."/>
            <person name="Pearce E."/>
            <person name="Kramer C.G."/>
            <person name="Chang J.H."/>
            <person name="Clarke C.R."/>
        </authorList>
    </citation>
    <scope>NUCLEOTIDE SEQUENCE [LARGE SCALE GENOMIC DNA]</scope>
    <source>
        <strain evidence="3 4">NE20-4-1</strain>
    </source>
</reference>
<evidence type="ECO:0000313" key="3">
    <source>
        <dbReference type="EMBL" id="MDX3042674.1"/>
    </source>
</evidence>
<comment type="caution">
    <text evidence="3">The sequence shown here is derived from an EMBL/GenBank/DDBJ whole genome shotgun (WGS) entry which is preliminary data.</text>
</comment>
<keyword evidence="3" id="KW-0251">Elongation factor</keyword>
<dbReference type="InterPro" id="IPR001437">
    <property type="entry name" value="Tscrpt_elong_fac_GreA/B_C"/>
</dbReference>
<dbReference type="RefSeq" id="WP_313895534.1">
    <property type="nucleotide sequence ID" value="NZ_JABXWF010000001.1"/>
</dbReference>
<keyword evidence="3" id="KW-0648">Protein biosynthesis</keyword>
<dbReference type="SUPFAM" id="SSF54534">
    <property type="entry name" value="FKBP-like"/>
    <property type="match status" value="1"/>
</dbReference>
<dbReference type="GO" id="GO:0003746">
    <property type="term" value="F:translation elongation factor activity"/>
    <property type="evidence" value="ECO:0007669"/>
    <property type="project" value="UniProtKB-KW"/>
</dbReference>
<keyword evidence="4" id="KW-1185">Reference proteome</keyword>
<feature type="domain" description="Transcription elongation factor GreA/GreB C-terminal" evidence="2">
    <location>
        <begin position="114"/>
        <end position="178"/>
    </location>
</feature>
<dbReference type="Gene3D" id="3.10.50.30">
    <property type="entry name" value="Transcription elongation factor, GreA/GreB, C-terminal domain"/>
    <property type="match status" value="1"/>
</dbReference>
<evidence type="ECO:0000313" key="4">
    <source>
        <dbReference type="Proteomes" id="UP001282474"/>
    </source>
</evidence>
<evidence type="ECO:0000256" key="1">
    <source>
        <dbReference type="SAM" id="MobiDB-lite"/>
    </source>
</evidence>
<sequence>MKSLPAVPWQPTRGDEPAAVTGSAVPGGAGSSPSLPADRLSVAAHRRVQRELQRVQDALDQPLPEIVAVDSSSRKAQLADHDRRRQALQERRSHLRALLDQVVPDSSLTGGAMVVPGCLVGVEDPDEPGIMTYEIAMLAGDEAERLSPDTPLGKALMWREVGEEVSWQTERGTRMRVVVRYIQD</sequence>
<organism evidence="3 4">
    <name type="scientific">Streptomyces caniscabiei</name>
    <dbReference type="NCBI Taxonomy" id="2746961"/>
    <lineage>
        <taxon>Bacteria</taxon>
        <taxon>Bacillati</taxon>
        <taxon>Actinomycetota</taxon>
        <taxon>Actinomycetes</taxon>
        <taxon>Kitasatosporales</taxon>
        <taxon>Streptomycetaceae</taxon>
        <taxon>Streptomyces</taxon>
    </lineage>
</organism>
<dbReference type="Proteomes" id="UP001282474">
    <property type="component" value="Unassembled WGS sequence"/>
</dbReference>